<keyword evidence="3" id="KW-1185">Reference proteome</keyword>
<dbReference type="KEGG" id="kaf:KAFR_0B02440"/>
<dbReference type="EMBL" id="HE650822">
    <property type="protein sequence ID" value="CCF56542.1"/>
    <property type="molecule type" value="Genomic_DNA"/>
</dbReference>
<accession>H2AQ92</accession>
<dbReference type="FunCoup" id="H2AQ92">
    <property type="interactions" value="129"/>
</dbReference>
<feature type="compositionally biased region" description="Low complexity" evidence="1">
    <location>
        <begin position="357"/>
        <end position="376"/>
    </location>
</feature>
<feature type="region of interest" description="Disordered" evidence="1">
    <location>
        <begin position="357"/>
        <end position="410"/>
    </location>
</feature>
<protein>
    <submittedName>
        <fullName evidence="2">Uncharacterized protein</fullName>
    </submittedName>
</protein>
<dbReference type="Proteomes" id="UP000005220">
    <property type="component" value="Chromosome 2"/>
</dbReference>
<dbReference type="InParanoid" id="H2AQ92"/>
<evidence type="ECO:0000313" key="3">
    <source>
        <dbReference type="Proteomes" id="UP000005220"/>
    </source>
</evidence>
<proteinExistence type="predicted"/>
<dbReference type="OrthoDB" id="5563016at2759"/>
<dbReference type="eggNOG" id="ENOG502TFUM">
    <property type="taxonomic scope" value="Eukaryota"/>
</dbReference>
<dbReference type="GeneID" id="13882924"/>
<name>H2AQ92_KAZAF</name>
<evidence type="ECO:0000256" key="1">
    <source>
        <dbReference type="SAM" id="MobiDB-lite"/>
    </source>
</evidence>
<dbReference type="RefSeq" id="XP_003955677.1">
    <property type="nucleotide sequence ID" value="XM_003955628.1"/>
</dbReference>
<dbReference type="HOGENOM" id="CLU_485762_0_0_1"/>
<dbReference type="AlphaFoldDB" id="H2AQ92"/>
<sequence>MNSTSILPAASTDSSSLYSSNSIVSSTSIASSSRFSPRSNSTTDLFEIPLSVTLTKKSSNSNNACFNYINPNLKRRNTVGHHYQQKSTQNSISYNDYIFRTIPELDNLGRYGMRHSNITRSESVSYNRNCQPINQLPTIPVLNVNNNQISNHDLKTLAKSSAQQNLSLHLKLPQPLPPVQSTHSNNNHSNNNNQDNNNNNNNNSYSKSRSRHRSHKSSGSNSRPYSNQLSAIPERRSYQSQNNLHRQYINHPHFQNRTFHPKNELSPYQLQKIQMRQPFTFANGEVFTPKYQLKRSRSCTTQRFGSASNKCFKLDNTVVTTTIIEKVAVKPNESTIKRSKSTSKFGAFFKKFLPSSSSKTSLSTLTSSSSSSSTPSSPTPVSGVMDAQPSSPPSSLMHARHDQDKVFSTSSSLESASSISTVETIVQPNVKQPKANPDFELIEKMNKLVISENQTVMDKKTLQTSSRKSNTCVGALDASSTTADCEDLKAVRFSDKVHVHETFSFSDYERTGSVTNINKKDTFYDKANSFKIREIRDEVNQYKRNEMMVHVDSVKYTHFFR</sequence>
<reference evidence="2 3" key="1">
    <citation type="journal article" date="2011" name="Proc. Natl. Acad. Sci. U.S.A.">
        <title>Evolutionary erosion of yeast sex chromosomes by mating-type switching accidents.</title>
        <authorList>
            <person name="Gordon J.L."/>
            <person name="Armisen D."/>
            <person name="Proux-Wera E."/>
            <person name="Oheigeartaigh S.S."/>
            <person name="Byrne K.P."/>
            <person name="Wolfe K.H."/>
        </authorList>
    </citation>
    <scope>NUCLEOTIDE SEQUENCE [LARGE SCALE GENOMIC DNA]</scope>
    <source>
        <strain evidence="3">ATCC 22294 / BCRC 22015 / CBS 2517 / CECT 1963 / NBRC 1671 / NRRL Y-8276</strain>
    </source>
</reference>
<organism evidence="2 3">
    <name type="scientific">Kazachstania africana (strain ATCC 22294 / BCRC 22015 / CBS 2517 / CECT 1963 / NBRC 1671 / NRRL Y-8276)</name>
    <name type="common">Yeast</name>
    <name type="synonym">Kluyveromyces africanus</name>
    <dbReference type="NCBI Taxonomy" id="1071382"/>
    <lineage>
        <taxon>Eukaryota</taxon>
        <taxon>Fungi</taxon>
        <taxon>Dikarya</taxon>
        <taxon>Ascomycota</taxon>
        <taxon>Saccharomycotina</taxon>
        <taxon>Saccharomycetes</taxon>
        <taxon>Saccharomycetales</taxon>
        <taxon>Saccharomycetaceae</taxon>
        <taxon>Kazachstania</taxon>
    </lineage>
</organism>
<feature type="region of interest" description="Disordered" evidence="1">
    <location>
        <begin position="172"/>
        <end position="233"/>
    </location>
</feature>
<gene>
    <name evidence="2" type="primary">KAFR0B02440</name>
    <name evidence="2" type="ORF">KAFR_0B02440</name>
</gene>
<feature type="compositionally biased region" description="Low complexity" evidence="1">
    <location>
        <begin position="181"/>
        <end position="207"/>
    </location>
</feature>
<evidence type="ECO:0000313" key="2">
    <source>
        <dbReference type="EMBL" id="CCF56542.1"/>
    </source>
</evidence>